<dbReference type="CDD" id="cd00063">
    <property type="entry name" value="FN3"/>
    <property type="match status" value="1"/>
</dbReference>
<protein>
    <submittedName>
        <fullName evidence="9">Uncharacterized LOC116066129</fullName>
    </submittedName>
</protein>
<dbReference type="FunFam" id="2.60.40.10:FF:000348">
    <property type="entry name" value="Interleukin 20 receptor subunit alpha"/>
    <property type="match status" value="1"/>
</dbReference>
<evidence type="ECO:0000256" key="3">
    <source>
        <dbReference type="ARBA" id="ARBA00023157"/>
    </source>
</evidence>
<dbReference type="Pfam" id="PF09294">
    <property type="entry name" value="Interfer-bind"/>
    <property type="match status" value="1"/>
</dbReference>
<feature type="domain" description="Fibronectin type-III" evidence="7">
    <location>
        <begin position="4"/>
        <end position="113"/>
    </location>
</feature>
<dbReference type="Gene3D" id="2.60.40.10">
    <property type="entry name" value="Immunoglobulins"/>
    <property type="match status" value="2"/>
</dbReference>
<dbReference type="GO" id="GO:0005886">
    <property type="term" value="C:plasma membrane"/>
    <property type="evidence" value="ECO:0007669"/>
    <property type="project" value="TreeGrafter"/>
</dbReference>
<accession>A0A8D0A2T7</accession>
<dbReference type="InterPro" id="IPR003961">
    <property type="entry name" value="FN3_dom"/>
</dbReference>
<dbReference type="InterPro" id="IPR036116">
    <property type="entry name" value="FN3_sf"/>
</dbReference>
<feature type="chain" id="PRO_5034946957" evidence="6">
    <location>
        <begin position="19"/>
        <end position="658"/>
    </location>
</feature>
<dbReference type="GeneTree" id="ENSGT00940000157314"/>
<evidence type="ECO:0000313" key="10">
    <source>
        <dbReference type="Proteomes" id="UP000694568"/>
    </source>
</evidence>
<sequence>MWIVLFFLSLGALHCTVSSSPPSPIKVNFTSVNLRNVLQWFPGSGTPDDTHFIVQYAIYGDRVEGNKQAKWRVVRRCTKIVRSWCDLSNEMWDLEEGYYARVRAVSRRASSKWAVTSRFDPKTDTIFGPPLVSVKIKDNDATITLKGPMRYQPDNHTPAVSMTTLYPQMTYNLSIENTRRGQMHHFPVSSSSYKYRLMQYDTEYCFSAKTKFFSMPTQCQSSAWHCITTPQDPAIGQLQRVVVGIVVPSVCMCMLVVVGYHLYRYLSGKGQKSPYILNPPAFHLPPLTFPPENPNLIITIIKELQPGSGISDPACPKRLQHIAHPPSGYASQRPETPPEVEEPWDDLSVDYGFIDVAPKIDVRGEDGNNPKGEHQKCAARNSYEKQEWRVKDGHSAGYTQTHAQTEMSTLIQAHARSQPVLPTQTQAPLLSFQGATMGEVDREKEDREFPGLLTNITPQTGLFRMLLDLQTEKMGGMGEGMDGKVEDRTDGEINGGVEESGECEQVPLLAAYASQNTNAMPTSTDQSDFFPDDYGVLRLDTAHDIEEGDVKEEEEGGTICVHWDPQTRKLVLPEIAMEFNKEEGLDWLMQGEKGSENRMGGEDEEEVNPMKGELRLENVYVRQGSEEKAQREMERGEGIEWEADDFLTRWNLVISTDQ</sequence>
<feature type="domain" description="Interferon/interleukin receptor" evidence="8">
    <location>
        <begin position="125"/>
        <end position="230"/>
    </location>
</feature>
<dbReference type="SUPFAM" id="SSF49265">
    <property type="entry name" value="Fibronectin type III"/>
    <property type="match status" value="2"/>
</dbReference>
<keyword evidence="2 6" id="KW-0732">Signal</keyword>
<evidence type="ECO:0000259" key="8">
    <source>
        <dbReference type="Pfam" id="PF09294"/>
    </source>
</evidence>
<dbReference type="InterPro" id="IPR013783">
    <property type="entry name" value="Ig-like_fold"/>
</dbReference>
<reference evidence="9" key="2">
    <citation type="submission" date="2025-09" db="UniProtKB">
        <authorList>
            <consortium name="Ensembl"/>
        </authorList>
    </citation>
    <scope>IDENTIFICATION</scope>
</reference>
<gene>
    <name evidence="9" type="primary">il20ra</name>
</gene>
<evidence type="ECO:0000313" key="9">
    <source>
        <dbReference type="Ensembl" id="ENSSLUP00000046058.1"/>
    </source>
</evidence>
<dbReference type="GO" id="GO:0004896">
    <property type="term" value="F:cytokine receptor activity"/>
    <property type="evidence" value="ECO:0007669"/>
    <property type="project" value="TreeGrafter"/>
</dbReference>
<organism evidence="9 10">
    <name type="scientific">Sander lucioperca</name>
    <name type="common">Pike-perch</name>
    <name type="synonym">Perca lucioperca</name>
    <dbReference type="NCBI Taxonomy" id="283035"/>
    <lineage>
        <taxon>Eukaryota</taxon>
        <taxon>Metazoa</taxon>
        <taxon>Chordata</taxon>
        <taxon>Craniata</taxon>
        <taxon>Vertebrata</taxon>
        <taxon>Euteleostomi</taxon>
        <taxon>Actinopterygii</taxon>
        <taxon>Neopterygii</taxon>
        <taxon>Teleostei</taxon>
        <taxon>Neoteleostei</taxon>
        <taxon>Acanthomorphata</taxon>
        <taxon>Eupercaria</taxon>
        <taxon>Perciformes</taxon>
        <taxon>Percoidei</taxon>
        <taxon>Percidae</taxon>
        <taxon>Luciopercinae</taxon>
        <taxon>Sander</taxon>
    </lineage>
</organism>
<evidence type="ECO:0000259" key="7">
    <source>
        <dbReference type="Pfam" id="PF01108"/>
    </source>
</evidence>
<keyword evidence="10" id="KW-1185">Reference proteome</keyword>
<comment type="similarity">
    <text evidence="1">Belongs to the type II cytokine receptor family.</text>
</comment>
<dbReference type="InterPro" id="IPR015373">
    <property type="entry name" value="Interferon/interleukin_rcp_dom"/>
</dbReference>
<proteinExistence type="inferred from homology"/>
<dbReference type="AlphaFoldDB" id="A0A8D0A2T7"/>
<dbReference type="OrthoDB" id="9909056at2759"/>
<evidence type="ECO:0000256" key="2">
    <source>
        <dbReference type="ARBA" id="ARBA00022729"/>
    </source>
</evidence>
<feature type="region of interest" description="Disordered" evidence="5">
    <location>
        <begin position="321"/>
        <end position="342"/>
    </location>
</feature>
<dbReference type="Ensembl" id="ENSSLUT00000047482.1">
    <property type="protein sequence ID" value="ENSSLUP00000046058.1"/>
    <property type="gene ID" value="ENSSLUG00000020283.1"/>
</dbReference>
<dbReference type="Pfam" id="PF01108">
    <property type="entry name" value="Tissue_fac"/>
    <property type="match status" value="1"/>
</dbReference>
<name>A0A8D0A2T7_SANLU</name>
<evidence type="ECO:0000256" key="1">
    <source>
        <dbReference type="ARBA" id="ARBA00005399"/>
    </source>
</evidence>
<dbReference type="GeneID" id="116066129"/>
<evidence type="ECO:0000256" key="4">
    <source>
        <dbReference type="ARBA" id="ARBA00023170"/>
    </source>
</evidence>
<keyword evidence="4" id="KW-0675">Receptor</keyword>
<feature type="signal peptide" evidence="6">
    <location>
        <begin position="1"/>
        <end position="18"/>
    </location>
</feature>
<dbReference type="RefSeq" id="XP_031177841.1">
    <property type="nucleotide sequence ID" value="XM_031321981.2"/>
</dbReference>
<dbReference type="Proteomes" id="UP000694568">
    <property type="component" value="Unplaced"/>
</dbReference>
<evidence type="ECO:0000256" key="6">
    <source>
        <dbReference type="SAM" id="SignalP"/>
    </source>
</evidence>
<keyword evidence="3" id="KW-1015">Disulfide bond</keyword>
<dbReference type="PANTHER" id="PTHR20859:SF86">
    <property type="entry name" value="INTERLEUKIN-20 RECEPTOR SUBUNIT ALPHA"/>
    <property type="match status" value="1"/>
</dbReference>
<reference evidence="9" key="1">
    <citation type="submission" date="2025-08" db="UniProtKB">
        <authorList>
            <consortium name="Ensembl"/>
        </authorList>
    </citation>
    <scope>IDENTIFICATION</scope>
</reference>
<dbReference type="PANTHER" id="PTHR20859">
    <property type="entry name" value="INTERFERON/INTERLEUKIN RECEPTOR"/>
    <property type="match status" value="1"/>
</dbReference>
<evidence type="ECO:0000256" key="5">
    <source>
        <dbReference type="SAM" id="MobiDB-lite"/>
    </source>
</evidence>
<dbReference type="InterPro" id="IPR050650">
    <property type="entry name" value="Type-II_Cytokine-TF_Rcpt"/>
</dbReference>